<protein>
    <recommendedName>
        <fullName evidence="1">GGDEF domain-containing protein</fullName>
    </recommendedName>
</protein>
<evidence type="ECO:0000313" key="2">
    <source>
        <dbReference type="EMBL" id="GAF71369.1"/>
    </source>
</evidence>
<dbReference type="SMART" id="SM00267">
    <property type="entry name" value="GGDEF"/>
    <property type="match status" value="1"/>
</dbReference>
<evidence type="ECO:0000259" key="1">
    <source>
        <dbReference type="PROSITE" id="PS50887"/>
    </source>
</evidence>
<dbReference type="CDD" id="cd01949">
    <property type="entry name" value="GGDEF"/>
    <property type="match status" value="1"/>
</dbReference>
<organism evidence="2">
    <name type="scientific">marine sediment metagenome</name>
    <dbReference type="NCBI Taxonomy" id="412755"/>
    <lineage>
        <taxon>unclassified sequences</taxon>
        <taxon>metagenomes</taxon>
        <taxon>ecological metagenomes</taxon>
    </lineage>
</organism>
<dbReference type="PANTHER" id="PTHR45138">
    <property type="entry name" value="REGULATORY COMPONENTS OF SENSORY TRANSDUCTION SYSTEM"/>
    <property type="match status" value="1"/>
</dbReference>
<dbReference type="NCBIfam" id="TIGR00254">
    <property type="entry name" value="GGDEF"/>
    <property type="match status" value="1"/>
</dbReference>
<dbReference type="PANTHER" id="PTHR45138:SF9">
    <property type="entry name" value="DIGUANYLATE CYCLASE DGCM-RELATED"/>
    <property type="match status" value="1"/>
</dbReference>
<dbReference type="PROSITE" id="PS50887">
    <property type="entry name" value="GGDEF"/>
    <property type="match status" value="1"/>
</dbReference>
<dbReference type="InterPro" id="IPR000160">
    <property type="entry name" value="GGDEF_dom"/>
</dbReference>
<dbReference type="Pfam" id="PF00990">
    <property type="entry name" value="GGDEF"/>
    <property type="match status" value="1"/>
</dbReference>
<dbReference type="GO" id="GO:0052621">
    <property type="term" value="F:diguanylate cyclase activity"/>
    <property type="evidence" value="ECO:0007669"/>
    <property type="project" value="TreeGrafter"/>
</dbReference>
<dbReference type="EMBL" id="BARS01006626">
    <property type="protein sequence ID" value="GAF71369.1"/>
    <property type="molecule type" value="Genomic_DNA"/>
</dbReference>
<gene>
    <name evidence="2" type="ORF">S01H1_12886</name>
</gene>
<comment type="caution">
    <text evidence="2">The sequence shown here is derived from an EMBL/GenBank/DDBJ whole genome shotgun (WGS) entry which is preliminary data.</text>
</comment>
<dbReference type="AlphaFoldDB" id="X0RR94"/>
<dbReference type="SUPFAM" id="SSF55073">
    <property type="entry name" value="Nucleotide cyclase"/>
    <property type="match status" value="1"/>
</dbReference>
<dbReference type="InterPro" id="IPR029787">
    <property type="entry name" value="Nucleotide_cyclase"/>
</dbReference>
<accession>X0RR94</accession>
<dbReference type="InterPro" id="IPR043128">
    <property type="entry name" value="Rev_trsase/Diguanyl_cyclase"/>
</dbReference>
<reference evidence="2" key="1">
    <citation type="journal article" date="2014" name="Front. Microbiol.">
        <title>High frequency of phylogenetically diverse reductive dehalogenase-homologous genes in deep subseafloor sedimentary metagenomes.</title>
        <authorList>
            <person name="Kawai M."/>
            <person name="Futagami T."/>
            <person name="Toyoda A."/>
            <person name="Takaki Y."/>
            <person name="Nishi S."/>
            <person name="Hori S."/>
            <person name="Arai W."/>
            <person name="Tsubouchi T."/>
            <person name="Morono Y."/>
            <person name="Uchiyama I."/>
            <person name="Ito T."/>
            <person name="Fujiyama A."/>
            <person name="Inagaki F."/>
            <person name="Takami H."/>
        </authorList>
    </citation>
    <scope>NUCLEOTIDE SEQUENCE</scope>
    <source>
        <strain evidence="2">Expedition CK06-06</strain>
    </source>
</reference>
<sequence>MKKELEVLEKENKRLKKKIDDLKDLVLLDFLTKTYNRHAFADFLKKSYKEINWAKSHKSRRRHISQFSILLIDVDDFKKFNDEFGHLYGDKILKKAAKLLEECVREFDIVARWGGEEFAIILRGATLEQAKNKAEFILEQARKKLPITFSIGAIQSNPKYTADQMFKRV</sequence>
<proteinExistence type="predicted"/>
<name>X0RR94_9ZZZZ</name>
<dbReference type="Gene3D" id="3.30.70.270">
    <property type="match status" value="1"/>
</dbReference>
<dbReference type="InterPro" id="IPR050469">
    <property type="entry name" value="Diguanylate_Cyclase"/>
</dbReference>
<feature type="domain" description="GGDEF" evidence="1">
    <location>
        <begin position="65"/>
        <end position="169"/>
    </location>
</feature>
<feature type="non-terminal residue" evidence="2">
    <location>
        <position position="169"/>
    </location>
</feature>